<keyword evidence="5 14" id="KW-0863">Zinc-finger</keyword>
<dbReference type="Gene3D" id="3.20.190.10">
    <property type="entry name" value="MutM-like, N-terminal"/>
    <property type="match status" value="1"/>
</dbReference>
<evidence type="ECO:0000256" key="1">
    <source>
        <dbReference type="ARBA" id="ARBA00009409"/>
    </source>
</evidence>
<proteinExistence type="inferred from homology"/>
<dbReference type="PANTHER" id="PTHR42697">
    <property type="entry name" value="ENDONUCLEASE 8"/>
    <property type="match status" value="1"/>
</dbReference>
<keyword evidence="3" id="KW-0479">Metal-binding</keyword>
<dbReference type="SUPFAM" id="SSF46946">
    <property type="entry name" value="S13-like H2TH domain"/>
    <property type="match status" value="1"/>
</dbReference>
<dbReference type="InterPro" id="IPR010979">
    <property type="entry name" value="Ribosomal_uS13-like_H2TH"/>
</dbReference>
<comment type="catalytic activity">
    <reaction evidence="13">
        <text>2'-deoxyribonucleotide-(2'-deoxyribose 5'-phosphate)-2'-deoxyribonucleotide-DNA = a 3'-end 2'-deoxyribonucleotide-(2,3-dehydro-2,3-deoxyribose 5'-phosphate)-DNA + a 5'-end 5'-phospho-2'-deoxyribonucleoside-DNA + H(+)</text>
        <dbReference type="Rhea" id="RHEA:66592"/>
        <dbReference type="Rhea" id="RHEA-COMP:13180"/>
        <dbReference type="Rhea" id="RHEA-COMP:16897"/>
        <dbReference type="Rhea" id="RHEA-COMP:17067"/>
        <dbReference type="ChEBI" id="CHEBI:15378"/>
        <dbReference type="ChEBI" id="CHEBI:136412"/>
        <dbReference type="ChEBI" id="CHEBI:157695"/>
        <dbReference type="ChEBI" id="CHEBI:167181"/>
        <dbReference type="EC" id="4.2.99.18"/>
    </reaction>
</comment>
<feature type="domain" description="Formamidopyrimidine-DNA glycosylase catalytic" evidence="16">
    <location>
        <begin position="2"/>
        <end position="111"/>
    </location>
</feature>
<keyword evidence="4" id="KW-0227">DNA damage</keyword>
<dbReference type="CDD" id="cd08971">
    <property type="entry name" value="AcNei2_N"/>
    <property type="match status" value="1"/>
</dbReference>
<organism evidence="17 18">
    <name type="scientific">Jiangella rhizosphaerae</name>
    <dbReference type="NCBI Taxonomy" id="2293569"/>
    <lineage>
        <taxon>Bacteria</taxon>
        <taxon>Bacillati</taxon>
        <taxon>Actinomycetota</taxon>
        <taxon>Actinomycetes</taxon>
        <taxon>Jiangellales</taxon>
        <taxon>Jiangellaceae</taxon>
        <taxon>Jiangella</taxon>
    </lineage>
</organism>
<feature type="domain" description="FPG-type" evidence="15">
    <location>
        <begin position="222"/>
        <end position="260"/>
    </location>
</feature>
<evidence type="ECO:0000256" key="10">
    <source>
        <dbReference type="ARBA" id="ARBA00023239"/>
    </source>
</evidence>
<protein>
    <recommendedName>
        <fullName evidence="2">DNA-(apurinic or apyrimidinic site) lyase</fullName>
        <ecNumber evidence="2">4.2.99.18</ecNumber>
    </recommendedName>
</protein>
<dbReference type="OrthoDB" id="9800855at2"/>
<sequence>MPEGDTVWLASRRLHDALAGDTLVRTDFRVPRLATTDLSGRTVVESVARGKHLLTRIGGGLTLHTHLRMDGAWWVFAAGQPWRGGPAFQIRVVLATARAEAVGYRLPVVELVRTADEDTVVGHLGPDLLGDDWSAADAVARLTRDPSRPIGEALLDQRVLAGIGNMYMAELCFLAGISPYAPVSAVPDLRFVVDEAHRLLHLGIETRRQVTTGDPRPGRQHWVYRRARRPCWRCGTPIRTGTIGAAPQDRVSYWCPRCQPAPSDG</sequence>
<dbReference type="AlphaFoldDB" id="A0A418KS57"/>
<evidence type="ECO:0000256" key="2">
    <source>
        <dbReference type="ARBA" id="ARBA00012720"/>
    </source>
</evidence>
<dbReference type="SUPFAM" id="SSF81624">
    <property type="entry name" value="N-terminal domain of MutM-like DNA repair proteins"/>
    <property type="match status" value="1"/>
</dbReference>
<dbReference type="SMART" id="SM01232">
    <property type="entry name" value="H2TH"/>
    <property type="match status" value="1"/>
</dbReference>
<evidence type="ECO:0000256" key="4">
    <source>
        <dbReference type="ARBA" id="ARBA00022763"/>
    </source>
</evidence>
<dbReference type="EC" id="4.2.99.18" evidence="2"/>
<evidence type="ECO:0000256" key="5">
    <source>
        <dbReference type="ARBA" id="ARBA00022771"/>
    </source>
</evidence>
<keyword evidence="10" id="KW-0456">Lyase</keyword>
<dbReference type="Proteomes" id="UP000284057">
    <property type="component" value="Unassembled WGS sequence"/>
</dbReference>
<comment type="similarity">
    <text evidence="1">Belongs to the FPG family.</text>
</comment>
<evidence type="ECO:0000259" key="16">
    <source>
        <dbReference type="PROSITE" id="PS51068"/>
    </source>
</evidence>
<dbReference type="SMART" id="SM00898">
    <property type="entry name" value="Fapy_DNA_glyco"/>
    <property type="match status" value="1"/>
</dbReference>
<keyword evidence="12" id="KW-0326">Glycosidase</keyword>
<dbReference type="RefSeq" id="WP_119660032.1">
    <property type="nucleotide sequence ID" value="NZ_QUAL01000107.1"/>
</dbReference>
<dbReference type="EMBL" id="QUAL01000107">
    <property type="protein sequence ID" value="RIQ25090.1"/>
    <property type="molecule type" value="Genomic_DNA"/>
</dbReference>
<dbReference type="InterPro" id="IPR015887">
    <property type="entry name" value="DNA_glyclase_Znf_dom_DNA_BS"/>
</dbReference>
<dbReference type="Pfam" id="PF06831">
    <property type="entry name" value="H2TH"/>
    <property type="match status" value="1"/>
</dbReference>
<accession>A0A418KS57</accession>
<dbReference type="InterPro" id="IPR015886">
    <property type="entry name" value="H2TH_FPG"/>
</dbReference>
<keyword evidence="11" id="KW-0511">Multifunctional enzyme</keyword>
<dbReference type="Gene3D" id="1.10.8.50">
    <property type="match status" value="1"/>
</dbReference>
<dbReference type="InterPro" id="IPR035937">
    <property type="entry name" value="FPG_N"/>
</dbReference>
<keyword evidence="9" id="KW-0234">DNA repair</keyword>
<dbReference type="InterPro" id="IPR012319">
    <property type="entry name" value="FPG_cat"/>
</dbReference>
<keyword evidence="8" id="KW-0238">DNA-binding</keyword>
<gene>
    <name evidence="17" type="ORF">DY240_11490</name>
</gene>
<reference evidence="17 18" key="1">
    <citation type="submission" date="2018-09" db="EMBL/GenBank/DDBJ databases">
        <title>Isolation, diversity and antifungal activity of actinobacteria from wheat.</title>
        <authorList>
            <person name="Han C."/>
        </authorList>
    </citation>
    <scope>NUCLEOTIDE SEQUENCE [LARGE SCALE GENOMIC DNA]</scope>
    <source>
        <strain evidence="17 18">NEAU-YY265</strain>
    </source>
</reference>
<evidence type="ECO:0000256" key="11">
    <source>
        <dbReference type="ARBA" id="ARBA00023268"/>
    </source>
</evidence>
<dbReference type="GO" id="GO:0006284">
    <property type="term" value="P:base-excision repair"/>
    <property type="evidence" value="ECO:0007669"/>
    <property type="project" value="InterPro"/>
</dbReference>
<evidence type="ECO:0000259" key="15">
    <source>
        <dbReference type="PROSITE" id="PS51066"/>
    </source>
</evidence>
<keyword evidence="18" id="KW-1185">Reference proteome</keyword>
<keyword evidence="7" id="KW-0862">Zinc</keyword>
<dbReference type="Pfam" id="PF01149">
    <property type="entry name" value="Fapy_DNA_glyco"/>
    <property type="match status" value="1"/>
</dbReference>
<dbReference type="GO" id="GO:0008270">
    <property type="term" value="F:zinc ion binding"/>
    <property type="evidence" value="ECO:0007669"/>
    <property type="project" value="UniProtKB-KW"/>
</dbReference>
<dbReference type="InterPro" id="IPR044090">
    <property type="entry name" value="Nei2_N"/>
</dbReference>
<dbReference type="GO" id="GO:0000703">
    <property type="term" value="F:oxidized pyrimidine nucleobase lesion DNA N-glycosylase activity"/>
    <property type="evidence" value="ECO:0007669"/>
    <property type="project" value="TreeGrafter"/>
</dbReference>
<dbReference type="PANTHER" id="PTHR42697:SF1">
    <property type="entry name" value="ENDONUCLEASE 8"/>
    <property type="match status" value="1"/>
</dbReference>
<dbReference type="GO" id="GO:0140078">
    <property type="term" value="F:class I DNA-(apurinic or apyrimidinic site) endonuclease activity"/>
    <property type="evidence" value="ECO:0007669"/>
    <property type="project" value="UniProtKB-EC"/>
</dbReference>
<evidence type="ECO:0000256" key="3">
    <source>
        <dbReference type="ARBA" id="ARBA00022723"/>
    </source>
</evidence>
<dbReference type="PROSITE" id="PS51066">
    <property type="entry name" value="ZF_FPG_2"/>
    <property type="match status" value="1"/>
</dbReference>
<evidence type="ECO:0000256" key="12">
    <source>
        <dbReference type="ARBA" id="ARBA00023295"/>
    </source>
</evidence>
<dbReference type="PROSITE" id="PS51068">
    <property type="entry name" value="FPG_CAT"/>
    <property type="match status" value="1"/>
</dbReference>
<evidence type="ECO:0000256" key="8">
    <source>
        <dbReference type="ARBA" id="ARBA00023125"/>
    </source>
</evidence>
<evidence type="ECO:0000256" key="6">
    <source>
        <dbReference type="ARBA" id="ARBA00022801"/>
    </source>
</evidence>
<dbReference type="SUPFAM" id="SSF57716">
    <property type="entry name" value="Glucocorticoid receptor-like (DNA-binding domain)"/>
    <property type="match status" value="1"/>
</dbReference>
<evidence type="ECO:0000256" key="13">
    <source>
        <dbReference type="ARBA" id="ARBA00044632"/>
    </source>
</evidence>
<evidence type="ECO:0000313" key="18">
    <source>
        <dbReference type="Proteomes" id="UP000284057"/>
    </source>
</evidence>
<dbReference type="GO" id="GO:0003684">
    <property type="term" value="F:damaged DNA binding"/>
    <property type="evidence" value="ECO:0007669"/>
    <property type="project" value="InterPro"/>
</dbReference>
<evidence type="ECO:0000256" key="9">
    <source>
        <dbReference type="ARBA" id="ARBA00023204"/>
    </source>
</evidence>
<keyword evidence="6" id="KW-0378">Hydrolase</keyword>
<comment type="caution">
    <text evidence="17">The sequence shown here is derived from an EMBL/GenBank/DDBJ whole genome shotgun (WGS) entry which is preliminary data.</text>
</comment>
<name>A0A418KS57_9ACTN</name>
<dbReference type="InterPro" id="IPR000214">
    <property type="entry name" value="Znf_DNA_glyclase/AP_lyase"/>
</dbReference>
<evidence type="ECO:0000256" key="7">
    <source>
        <dbReference type="ARBA" id="ARBA00022833"/>
    </source>
</evidence>
<evidence type="ECO:0000313" key="17">
    <source>
        <dbReference type="EMBL" id="RIQ25090.1"/>
    </source>
</evidence>
<evidence type="ECO:0000256" key="14">
    <source>
        <dbReference type="PROSITE-ProRule" id="PRU00391"/>
    </source>
</evidence>
<dbReference type="PROSITE" id="PS01242">
    <property type="entry name" value="ZF_FPG_1"/>
    <property type="match status" value="1"/>
</dbReference>